<evidence type="ECO:0000256" key="2">
    <source>
        <dbReference type="ARBA" id="ARBA00008343"/>
    </source>
</evidence>
<keyword evidence="9" id="KW-0411">Iron-sulfur</keyword>
<keyword evidence="6 14" id="KW-0378">Hydrolase</keyword>
<evidence type="ECO:0000256" key="14">
    <source>
        <dbReference type="HAMAP-Rule" id="MF_03183"/>
    </source>
</evidence>
<comment type="similarity">
    <text evidence="2 14">Belongs to the Nth/MutY family.</text>
</comment>
<comment type="caution">
    <text evidence="16">The sequence shown here is derived from an EMBL/GenBank/DDBJ whole genome shotgun (WGS) entry which is preliminary data.</text>
</comment>
<keyword evidence="14" id="KW-0539">Nucleus</keyword>
<dbReference type="HAMAP" id="MF_03183">
    <property type="entry name" value="Endonuclease_III_Nth"/>
    <property type="match status" value="1"/>
</dbReference>
<dbReference type="InterPro" id="IPR004036">
    <property type="entry name" value="Endonuclease-III-like_CS2"/>
</dbReference>
<evidence type="ECO:0000313" key="17">
    <source>
        <dbReference type="Proteomes" id="UP000654370"/>
    </source>
</evidence>
<comment type="subcellular location">
    <subcellularLocation>
        <location evidence="14">Nucleus</location>
    </subcellularLocation>
    <subcellularLocation>
        <location evidence="14">Mitochondrion</location>
    </subcellularLocation>
</comment>
<protein>
    <recommendedName>
        <fullName evidence="14">Endonuclease III homolog</fullName>
        <ecNumber evidence="14">3.2.2.-</ecNumber>
        <ecNumber evidence="14">4.2.99.18</ecNumber>
    </recommendedName>
    <alternativeName>
        <fullName evidence="14">Bifunctional DNA N-glycosylase/DNA-(apurinic or apyrimidinic site) lyase</fullName>
        <shortName evidence="14">DNA glycosylase/AP lyase</shortName>
    </alternativeName>
</protein>
<dbReference type="AlphaFoldDB" id="A0A8H7Q1Z3"/>
<keyword evidence="10 14" id="KW-0234">DNA repair</keyword>
<evidence type="ECO:0000256" key="9">
    <source>
        <dbReference type="ARBA" id="ARBA00023014"/>
    </source>
</evidence>
<evidence type="ECO:0000256" key="7">
    <source>
        <dbReference type="ARBA" id="ARBA00022946"/>
    </source>
</evidence>
<comment type="catalytic activity">
    <reaction evidence="13 14">
        <text>2'-deoxyribonucleotide-(2'-deoxyribose 5'-phosphate)-2'-deoxyribonucleotide-DNA = a 3'-end 2'-deoxyribonucleotide-(2,3-dehydro-2,3-deoxyribose 5'-phosphate)-DNA + a 5'-end 5'-phospho-2'-deoxyribonucleoside-DNA + H(+)</text>
        <dbReference type="Rhea" id="RHEA:66592"/>
        <dbReference type="Rhea" id="RHEA-COMP:13180"/>
        <dbReference type="Rhea" id="RHEA-COMP:16897"/>
        <dbReference type="Rhea" id="RHEA-COMP:17067"/>
        <dbReference type="ChEBI" id="CHEBI:15378"/>
        <dbReference type="ChEBI" id="CHEBI:136412"/>
        <dbReference type="ChEBI" id="CHEBI:157695"/>
        <dbReference type="ChEBI" id="CHEBI:167181"/>
        <dbReference type="EC" id="4.2.99.18"/>
    </reaction>
</comment>
<comment type="caution">
    <text evidence="14">Lacks conserved residue(s) required for the propagation of feature annotation.</text>
</comment>
<dbReference type="InterPro" id="IPR023170">
    <property type="entry name" value="HhH_base_excis_C"/>
</dbReference>
<dbReference type="Gene3D" id="1.10.340.30">
    <property type="entry name" value="Hypothetical protein, domain 2"/>
    <property type="match status" value="1"/>
</dbReference>
<dbReference type="Pfam" id="PF00633">
    <property type="entry name" value="HHH"/>
    <property type="match status" value="1"/>
</dbReference>
<keyword evidence="4" id="KW-0479">Metal-binding</keyword>
<evidence type="ECO:0000256" key="13">
    <source>
        <dbReference type="ARBA" id="ARBA00044632"/>
    </source>
</evidence>
<organism evidence="16 17">
    <name type="scientific">Mortierella isabellina</name>
    <name type="common">Filamentous fungus</name>
    <name type="synonym">Umbelopsis isabellina</name>
    <dbReference type="NCBI Taxonomy" id="91625"/>
    <lineage>
        <taxon>Eukaryota</taxon>
        <taxon>Fungi</taxon>
        <taxon>Fungi incertae sedis</taxon>
        <taxon>Mucoromycota</taxon>
        <taxon>Mucoromycotina</taxon>
        <taxon>Umbelopsidomycetes</taxon>
        <taxon>Umbelopsidales</taxon>
        <taxon>Umbelopsidaceae</taxon>
        <taxon>Umbelopsis</taxon>
    </lineage>
</organism>
<dbReference type="InterPro" id="IPR000445">
    <property type="entry name" value="HhH_motif"/>
</dbReference>
<dbReference type="InterPro" id="IPR003651">
    <property type="entry name" value="Endonuclease3_FeS-loop_motif"/>
</dbReference>
<evidence type="ECO:0000259" key="15">
    <source>
        <dbReference type="SMART" id="SM00478"/>
    </source>
</evidence>
<dbReference type="PANTHER" id="PTHR43286:SF1">
    <property type="entry name" value="ENDONUCLEASE III-LIKE PROTEIN 1"/>
    <property type="match status" value="1"/>
</dbReference>
<evidence type="ECO:0000256" key="1">
    <source>
        <dbReference type="ARBA" id="ARBA00001966"/>
    </source>
</evidence>
<reference evidence="16" key="1">
    <citation type="submission" date="2020-12" db="EMBL/GenBank/DDBJ databases">
        <title>Metabolic potential, ecology and presence of endohyphal bacteria is reflected in genomic diversity of Mucoromycotina.</title>
        <authorList>
            <person name="Muszewska A."/>
            <person name="Okrasinska A."/>
            <person name="Steczkiewicz K."/>
            <person name="Drgas O."/>
            <person name="Orlowska M."/>
            <person name="Perlinska-Lenart U."/>
            <person name="Aleksandrzak-Piekarczyk T."/>
            <person name="Szatraj K."/>
            <person name="Zielenkiewicz U."/>
            <person name="Pilsyk S."/>
            <person name="Malc E."/>
            <person name="Mieczkowski P."/>
            <person name="Kruszewska J.S."/>
            <person name="Biernat P."/>
            <person name="Pawlowska J."/>
        </authorList>
    </citation>
    <scope>NUCLEOTIDE SEQUENCE</scope>
    <source>
        <strain evidence="16">WA0000067209</strain>
    </source>
</reference>
<dbReference type="PANTHER" id="PTHR43286">
    <property type="entry name" value="ENDONUCLEASE III-LIKE PROTEIN 1"/>
    <property type="match status" value="1"/>
</dbReference>
<comment type="cofactor">
    <cofactor evidence="1">
        <name>[4Fe-4S] cluster</name>
        <dbReference type="ChEBI" id="CHEBI:49883"/>
    </cofactor>
</comment>
<dbReference type="Gene3D" id="1.10.1670.10">
    <property type="entry name" value="Helix-hairpin-Helix base-excision DNA repair enzymes (C-terminal)"/>
    <property type="match status" value="1"/>
</dbReference>
<evidence type="ECO:0000256" key="10">
    <source>
        <dbReference type="ARBA" id="ARBA00023204"/>
    </source>
</evidence>
<keyword evidence="7" id="KW-0809">Transit peptide</keyword>
<dbReference type="InterPro" id="IPR011257">
    <property type="entry name" value="DNA_glycosylase"/>
</dbReference>
<feature type="domain" description="HhH-GPD" evidence="15">
    <location>
        <begin position="129"/>
        <end position="282"/>
    </location>
</feature>
<evidence type="ECO:0000256" key="8">
    <source>
        <dbReference type="ARBA" id="ARBA00023004"/>
    </source>
</evidence>
<accession>A0A8H7Q1Z3</accession>
<dbReference type="GO" id="GO:0005739">
    <property type="term" value="C:mitochondrion"/>
    <property type="evidence" value="ECO:0007669"/>
    <property type="project" value="UniProtKB-SubCell"/>
</dbReference>
<dbReference type="GO" id="GO:0140078">
    <property type="term" value="F:class I DNA-(apurinic or apyrimidinic site) endonuclease activity"/>
    <property type="evidence" value="ECO:0007669"/>
    <property type="project" value="UniProtKB-EC"/>
</dbReference>
<evidence type="ECO:0000256" key="11">
    <source>
        <dbReference type="ARBA" id="ARBA00023239"/>
    </source>
</evidence>
<dbReference type="EMBL" id="JAEPQZ010000002">
    <property type="protein sequence ID" value="KAG2184443.1"/>
    <property type="molecule type" value="Genomic_DNA"/>
</dbReference>
<dbReference type="FunFam" id="1.10.340.30:FF:000005">
    <property type="entry name" value="Endonuclease III-like protein 1"/>
    <property type="match status" value="1"/>
</dbReference>
<dbReference type="Pfam" id="PF00730">
    <property type="entry name" value="HhH-GPD"/>
    <property type="match status" value="1"/>
</dbReference>
<evidence type="ECO:0000256" key="3">
    <source>
        <dbReference type="ARBA" id="ARBA00022485"/>
    </source>
</evidence>
<evidence type="ECO:0000256" key="5">
    <source>
        <dbReference type="ARBA" id="ARBA00022763"/>
    </source>
</evidence>
<dbReference type="SMART" id="SM00525">
    <property type="entry name" value="FES"/>
    <property type="match status" value="1"/>
</dbReference>
<gene>
    <name evidence="14" type="primary">NTH1</name>
    <name evidence="16" type="ORF">INT43_000352</name>
</gene>
<evidence type="ECO:0000256" key="6">
    <source>
        <dbReference type="ARBA" id="ARBA00022801"/>
    </source>
</evidence>
<dbReference type="SMART" id="SM00478">
    <property type="entry name" value="ENDO3c"/>
    <property type="match status" value="1"/>
</dbReference>
<dbReference type="GO" id="GO:0051539">
    <property type="term" value="F:4 iron, 4 sulfur cluster binding"/>
    <property type="evidence" value="ECO:0007669"/>
    <property type="project" value="UniProtKB-KW"/>
</dbReference>
<dbReference type="InterPro" id="IPR003265">
    <property type="entry name" value="HhH-GPD_domain"/>
</dbReference>
<dbReference type="GO" id="GO:0006285">
    <property type="term" value="P:base-excision repair, AP site formation"/>
    <property type="evidence" value="ECO:0007669"/>
    <property type="project" value="UniProtKB-UniRule"/>
</dbReference>
<dbReference type="GO" id="GO:0005634">
    <property type="term" value="C:nucleus"/>
    <property type="evidence" value="ECO:0007669"/>
    <property type="project" value="UniProtKB-SubCell"/>
</dbReference>
<dbReference type="GO" id="GO:0003677">
    <property type="term" value="F:DNA binding"/>
    <property type="evidence" value="ECO:0007669"/>
    <property type="project" value="UniProtKB-UniRule"/>
</dbReference>
<dbReference type="EC" id="4.2.99.18" evidence="14"/>
<keyword evidence="8" id="KW-0408">Iron</keyword>
<dbReference type="InterPro" id="IPR030841">
    <property type="entry name" value="NTH1"/>
</dbReference>
<keyword evidence="5 14" id="KW-0227">DNA damage</keyword>
<keyword evidence="17" id="KW-1185">Reference proteome</keyword>
<keyword evidence="14" id="KW-0496">Mitochondrion</keyword>
<keyword evidence="3" id="KW-0004">4Fe-4S</keyword>
<keyword evidence="12 14" id="KW-0326">Glycosidase</keyword>
<keyword evidence="11 14" id="KW-0456">Lyase</keyword>
<evidence type="ECO:0000256" key="12">
    <source>
        <dbReference type="ARBA" id="ARBA00023295"/>
    </source>
</evidence>
<dbReference type="GO" id="GO:0000703">
    <property type="term" value="F:oxidized pyrimidine nucleobase lesion DNA N-glycosylase activity"/>
    <property type="evidence" value="ECO:0007669"/>
    <property type="project" value="UniProtKB-UniRule"/>
</dbReference>
<dbReference type="CDD" id="cd00056">
    <property type="entry name" value="ENDO3c"/>
    <property type="match status" value="1"/>
</dbReference>
<name>A0A8H7Q1Z3_MORIS</name>
<proteinExistence type="inferred from homology"/>
<dbReference type="PROSITE" id="PS01155">
    <property type="entry name" value="ENDONUCLEASE_III_2"/>
    <property type="match status" value="1"/>
</dbReference>
<dbReference type="GO" id="GO:0046872">
    <property type="term" value="F:metal ion binding"/>
    <property type="evidence" value="ECO:0007669"/>
    <property type="project" value="UniProtKB-KW"/>
</dbReference>
<dbReference type="EC" id="3.2.2.-" evidence="14"/>
<dbReference type="FunFam" id="1.10.1670.10:FF:000003">
    <property type="entry name" value="Endonuclease III homolog"/>
    <property type="match status" value="1"/>
</dbReference>
<dbReference type="SUPFAM" id="SSF48150">
    <property type="entry name" value="DNA-glycosylase"/>
    <property type="match status" value="1"/>
</dbReference>
<dbReference type="OrthoDB" id="2099276at2759"/>
<dbReference type="Proteomes" id="UP000654370">
    <property type="component" value="Unassembled WGS sequence"/>
</dbReference>
<sequence>MATKRQSARLSEKVSIKTPAAPLSLSSHLAKYKNDIPVKDPPVSEAVTTTTTAEVTTARKVKAAGARKVKKELSEPIEPPKNWKPVYEAIREYRKTSLAPVDTMGCERLGDVKADDKTFRFQTLVSLMLSSQTRDPITAAAMQNLQARLPGGLTLDSILLCNKDLLHDCIKAVGFHTRKTEYIKATAIVLKEKFDGDIPDTIEGLISLPGVGPKMGYLAMQIAWNKNAGIGVDVHVHRISNRLGWVNTATKTPEDTRKDLEAWLPKENWKEINYLLVGFGQTTCLPRGPKCNICPVNDVCPSAVIKAVKKKRKVSVSVDTADSGLHNNVKKEKTEESLECANLHTADQLNMDNPNPESQSTEAQTLEALQQTVQHVENSFSTVFESLSRNFQQNLNMIQGMTSTLEHVLKTGLKVGTKITKSKDPEAAINITLIIRNASQFPMKALAATIAFAPINSHCTGQIEYETQSSVRLLQDSSDPVSSIFSNESELLPGQRYVEVLEVRPTVLAQYNGTIDLGIRSPGTGQRLQVQHKFGVYLIDQLSKSIQLQSQSKFNENDAYIIREYKLSFFRQIMEFSPAQGIAHGTEIKLHAGDTIIECHLLELRVNDTLAKCAFTCTESNDILDTLLSELDLLNNYHDV</sequence>
<evidence type="ECO:0000256" key="4">
    <source>
        <dbReference type="ARBA" id="ARBA00022723"/>
    </source>
</evidence>
<comment type="function">
    <text evidence="14">Bifunctional DNA N-glycosylase with associated apurinic/apyrimidinic (AP) lyase function that catalyzes the first step in base excision repair (BER), the primary repair pathway for the repair of oxidative DNA damage. The DNA N-glycosylase activity releases the damaged DNA base from DNA by cleaving the N-glycosidic bond, leaving an AP site. The AP lyase activity cleaves the phosphodiester bond 3' to the AP site by a beta-elimination. Primarily recognizes and repairs oxidative base damage of pyrimidines.</text>
</comment>
<dbReference type="GO" id="GO:0006289">
    <property type="term" value="P:nucleotide-excision repair"/>
    <property type="evidence" value="ECO:0007669"/>
    <property type="project" value="TreeGrafter"/>
</dbReference>
<evidence type="ECO:0000313" key="16">
    <source>
        <dbReference type="EMBL" id="KAG2184443.1"/>
    </source>
</evidence>